<dbReference type="EMBL" id="MT142184">
    <property type="protein sequence ID" value="QJA75761.1"/>
    <property type="molecule type" value="Genomic_DNA"/>
</dbReference>
<gene>
    <name evidence="1" type="ORF">MM415A01711_0003</name>
    <name evidence="2" type="ORF">MM415B02958_0010</name>
</gene>
<dbReference type="EMBL" id="MT142716">
    <property type="protein sequence ID" value="QJA87563.1"/>
    <property type="molecule type" value="Genomic_DNA"/>
</dbReference>
<accession>A0A6M3KZB3</accession>
<evidence type="ECO:0000313" key="2">
    <source>
        <dbReference type="EMBL" id="QJA87563.1"/>
    </source>
</evidence>
<reference evidence="2" key="1">
    <citation type="submission" date="2020-03" db="EMBL/GenBank/DDBJ databases">
        <title>The deep terrestrial virosphere.</title>
        <authorList>
            <person name="Holmfeldt K."/>
            <person name="Nilsson E."/>
            <person name="Simone D."/>
            <person name="Lopez-Fernandez M."/>
            <person name="Wu X."/>
            <person name="de Brujin I."/>
            <person name="Lundin D."/>
            <person name="Andersson A."/>
            <person name="Bertilsson S."/>
            <person name="Dopson M."/>
        </authorList>
    </citation>
    <scope>NUCLEOTIDE SEQUENCE</scope>
    <source>
        <strain evidence="1">MM415A01711</strain>
        <strain evidence="2">MM415B02958</strain>
    </source>
</reference>
<evidence type="ECO:0000313" key="1">
    <source>
        <dbReference type="EMBL" id="QJA75761.1"/>
    </source>
</evidence>
<protein>
    <submittedName>
        <fullName evidence="2">Uncharacterized protein</fullName>
    </submittedName>
</protein>
<dbReference type="AlphaFoldDB" id="A0A6M3KZB3"/>
<name>A0A6M3KZB3_9ZZZZ</name>
<organism evidence="2">
    <name type="scientific">viral metagenome</name>
    <dbReference type="NCBI Taxonomy" id="1070528"/>
    <lineage>
        <taxon>unclassified sequences</taxon>
        <taxon>metagenomes</taxon>
        <taxon>organismal metagenomes</taxon>
    </lineage>
</organism>
<proteinExistence type="predicted"/>
<sequence length="71" mass="8064">MLKKQFRALEKIFEREIAGTLPFQSKAKIYIDLAGAGLVEKDTRIFGGRFPITVVGWALTQKGRLLYCQEC</sequence>